<accession>A0A1L7CMF9</accession>
<dbReference type="Gene3D" id="1.10.1760.20">
    <property type="match status" value="1"/>
</dbReference>
<dbReference type="EMBL" id="CP009246">
    <property type="protein sequence ID" value="APT87034.1"/>
    <property type="molecule type" value="Genomic_DNA"/>
</dbReference>
<dbReference type="AlphaFoldDB" id="A0A1L7CMF9"/>
<keyword evidence="6" id="KW-1185">Reference proteome</keyword>
<dbReference type="Pfam" id="PF02632">
    <property type="entry name" value="BioY"/>
    <property type="match status" value="1"/>
</dbReference>
<keyword evidence="2" id="KW-1003">Cell membrane</keyword>
<keyword evidence="2" id="KW-0813">Transport</keyword>
<reference evidence="5 7" key="2">
    <citation type="submission" date="2019-06" db="EMBL/GenBank/DDBJ databases">
        <title>Whole genome shotgun sequence of Corynebacterium flavescens NBRC 14136.</title>
        <authorList>
            <person name="Hosoyama A."/>
            <person name="Uohara A."/>
            <person name="Ohji S."/>
            <person name="Ichikawa N."/>
        </authorList>
    </citation>
    <scope>NUCLEOTIDE SEQUENCE [LARGE SCALE GENOMIC DNA]</scope>
    <source>
        <strain evidence="5 7">NBRC 14136</strain>
    </source>
</reference>
<dbReference type="EMBL" id="BJNB01000003">
    <property type="protein sequence ID" value="GEB96866.1"/>
    <property type="molecule type" value="Genomic_DNA"/>
</dbReference>
<name>A0A1L7CMF9_CORFL</name>
<dbReference type="InterPro" id="IPR003784">
    <property type="entry name" value="BioY"/>
</dbReference>
<evidence type="ECO:0000313" key="5">
    <source>
        <dbReference type="EMBL" id="GEB96866.1"/>
    </source>
</evidence>
<dbReference type="RefSeq" id="WP_075729978.1">
    <property type="nucleotide sequence ID" value="NZ_BJNB01000003.1"/>
</dbReference>
<organism evidence="4 6">
    <name type="scientific">Corynebacterium flavescens</name>
    <dbReference type="NCBI Taxonomy" id="28028"/>
    <lineage>
        <taxon>Bacteria</taxon>
        <taxon>Bacillati</taxon>
        <taxon>Actinomycetota</taxon>
        <taxon>Actinomycetes</taxon>
        <taxon>Mycobacteriales</taxon>
        <taxon>Corynebacteriaceae</taxon>
        <taxon>Corynebacterium</taxon>
    </lineage>
</organism>
<evidence type="ECO:0000313" key="6">
    <source>
        <dbReference type="Proteomes" id="UP000185479"/>
    </source>
</evidence>
<comment type="similarity">
    <text evidence="1 2">Belongs to the BioY family.</text>
</comment>
<feature type="transmembrane region" description="Helical" evidence="3">
    <location>
        <begin position="9"/>
        <end position="28"/>
    </location>
</feature>
<dbReference type="GeneID" id="82880545"/>
<evidence type="ECO:0000313" key="7">
    <source>
        <dbReference type="Proteomes" id="UP000315353"/>
    </source>
</evidence>
<evidence type="ECO:0000256" key="2">
    <source>
        <dbReference type="PIRNR" id="PIRNR016661"/>
    </source>
</evidence>
<feature type="transmembrane region" description="Helical" evidence="3">
    <location>
        <begin position="163"/>
        <end position="180"/>
    </location>
</feature>
<protein>
    <recommendedName>
        <fullName evidence="2">Biotin transporter</fullName>
    </recommendedName>
</protein>
<feature type="transmembrane region" description="Helical" evidence="3">
    <location>
        <begin position="116"/>
        <end position="143"/>
    </location>
</feature>
<keyword evidence="3" id="KW-1133">Transmembrane helix</keyword>
<evidence type="ECO:0000313" key="4">
    <source>
        <dbReference type="EMBL" id="APT87034.1"/>
    </source>
</evidence>
<dbReference type="OrthoDB" id="9803495at2"/>
<dbReference type="PANTHER" id="PTHR34295">
    <property type="entry name" value="BIOTIN TRANSPORTER BIOY"/>
    <property type="match status" value="1"/>
</dbReference>
<dbReference type="PANTHER" id="PTHR34295:SF1">
    <property type="entry name" value="BIOTIN TRANSPORTER BIOY"/>
    <property type="match status" value="1"/>
</dbReference>
<feature type="transmembrane region" description="Helical" evidence="3">
    <location>
        <begin position="58"/>
        <end position="77"/>
    </location>
</feature>
<dbReference type="PIRSF" id="PIRSF016661">
    <property type="entry name" value="BioY"/>
    <property type="match status" value="1"/>
</dbReference>
<feature type="transmembrane region" description="Helical" evidence="3">
    <location>
        <begin position="34"/>
        <end position="51"/>
    </location>
</feature>
<evidence type="ECO:0000256" key="3">
    <source>
        <dbReference type="SAM" id="Phobius"/>
    </source>
</evidence>
<dbReference type="GO" id="GO:0015225">
    <property type="term" value="F:biotin transmembrane transporter activity"/>
    <property type="evidence" value="ECO:0007669"/>
    <property type="project" value="UniProtKB-UniRule"/>
</dbReference>
<dbReference type="GO" id="GO:0005886">
    <property type="term" value="C:plasma membrane"/>
    <property type="evidence" value="ECO:0007669"/>
    <property type="project" value="UniProtKB-SubCell"/>
</dbReference>
<dbReference type="KEGG" id="cfc:CFLV_07430"/>
<proteinExistence type="inferred from homology"/>
<keyword evidence="3" id="KW-0812">Transmembrane</keyword>
<comment type="subcellular location">
    <subcellularLocation>
        <location evidence="2">Cell membrane</location>
        <topology evidence="2">Multi-pass membrane protein</topology>
    </subcellularLocation>
</comment>
<reference evidence="4 6" key="1">
    <citation type="submission" date="2014-08" db="EMBL/GenBank/DDBJ databases">
        <title>Complete genome sequence of Corynebacterium flavescens OJ8(T)(=DSM 20296(T)), isolated from cheese.</title>
        <authorList>
            <person name="Ruckert C."/>
            <person name="Albersmeier A."/>
            <person name="Winkler A."/>
            <person name="Kalinowski J."/>
        </authorList>
    </citation>
    <scope>NUCLEOTIDE SEQUENCE [LARGE SCALE GENOMIC DNA]</scope>
    <source>
        <strain evidence="4 6">OJ8</strain>
    </source>
</reference>
<dbReference type="Proteomes" id="UP000185479">
    <property type="component" value="Chromosome"/>
</dbReference>
<dbReference type="STRING" id="28028.CFLV_07430"/>
<gene>
    <name evidence="5" type="ORF">CFL01nite_03610</name>
    <name evidence="4" type="ORF">CFLV_07430</name>
</gene>
<dbReference type="Proteomes" id="UP000315353">
    <property type="component" value="Unassembled WGS sequence"/>
</dbReference>
<sequence>MKKNSTASTIAYVAVFTALIIVFAFVSIPSPTAGVPIVMQNAVIVLAGLVLGGRRGLYVGLLFLLLGLVGLPVLAGGRSALSALAGPTVGYIVGYAIAPFVAGIIAYRAPRRNKGALIGFLILAALAGLATQYLCGSIGLVFRNGIDFGAALMAQIPFLVPDFIKIAVMVAIAAAVHAAFPDLMGRTSKQQPLPAQSV</sequence>
<keyword evidence="2 3" id="KW-0472">Membrane</keyword>
<evidence type="ECO:0000256" key="1">
    <source>
        <dbReference type="ARBA" id="ARBA00010692"/>
    </source>
</evidence>
<feature type="transmembrane region" description="Helical" evidence="3">
    <location>
        <begin position="89"/>
        <end position="109"/>
    </location>
</feature>